<protein>
    <submittedName>
        <fullName evidence="1">MarR family transcriptional regulator</fullName>
    </submittedName>
</protein>
<proteinExistence type="predicted"/>
<sequence>MGKIKWNDRMIAVLRELYPVETNAYTAGVLGMSETAVKNKAKELGIVKIAKSLWMERAAHISSHFHTDSFSEMARELGISKMSVCRIAEHLGLKRSQTERYDITSRIRSDMIHRERRRVIFGLAPITRMKVVSNRARVRLRSLLKRKGYTVGDERNTLYYAEGIKRSERQEKRGTKLGLQFLPISVMTVSTII</sequence>
<accession>A0A3L7Z209</accession>
<dbReference type="AlphaFoldDB" id="A0A3L7Z209"/>
<dbReference type="EMBL" id="RAZM01000005">
    <property type="protein sequence ID" value="RLT81464.1"/>
    <property type="molecule type" value="Genomic_DNA"/>
</dbReference>
<comment type="caution">
    <text evidence="1">The sequence shown here is derived from an EMBL/GenBank/DDBJ whole genome shotgun (WGS) entry which is preliminary data.</text>
</comment>
<reference evidence="1 2" key="1">
    <citation type="submission" date="2018-09" db="EMBL/GenBank/DDBJ databases">
        <title>Murine metabolic-syndrome-specific gut microbial biobank.</title>
        <authorList>
            <person name="Liu C."/>
        </authorList>
    </citation>
    <scope>NUCLEOTIDE SEQUENCE [LARGE SCALE GENOMIC DNA]</scope>
    <source>
        <strain evidence="1 2">0.1X-D8-26</strain>
    </source>
</reference>
<dbReference type="RefSeq" id="WP_100263315.1">
    <property type="nucleotide sequence ID" value="NZ_RAZM01000005.1"/>
</dbReference>
<organism evidence="1 2">
    <name type="scientific">Bacteroides acidifaciens</name>
    <dbReference type="NCBI Taxonomy" id="85831"/>
    <lineage>
        <taxon>Bacteria</taxon>
        <taxon>Pseudomonadati</taxon>
        <taxon>Bacteroidota</taxon>
        <taxon>Bacteroidia</taxon>
        <taxon>Bacteroidales</taxon>
        <taxon>Bacteroidaceae</taxon>
        <taxon>Bacteroides</taxon>
    </lineage>
</organism>
<name>A0A3L7Z209_9BACE</name>
<dbReference type="Proteomes" id="UP000267159">
    <property type="component" value="Unassembled WGS sequence"/>
</dbReference>
<evidence type="ECO:0000313" key="2">
    <source>
        <dbReference type="Proteomes" id="UP000267159"/>
    </source>
</evidence>
<evidence type="ECO:0000313" key="1">
    <source>
        <dbReference type="EMBL" id="RLT81464.1"/>
    </source>
</evidence>
<gene>
    <name evidence="1" type="ORF">D7Y07_03305</name>
</gene>